<dbReference type="Proteomes" id="UP000198734">
    <property type="component" value="Unassembled WGS sequence"/>
</dbReference>
<keyword evidence="3 4" id="KW-0456">Lyase</keyword>
<dbReference type="AlphaFoldDB" id="A0A1I5Y8F6"/>
<keyword evidence="2 4" id="KW-0663">Pyridoxal phosphate</keyword>
<comment type="similarity">
    <text evidence="4">Belongs to the serine/threonine dehydratase family. DsdA subfamily.</text>
</comment>
<dbReference type="PANTHER" id="PTHR48078:SF9">
    <property type="entry name" value="D-SERINE DEHYDRATASE"/>
    <property type="match status" value="1"/>
</dbReference>
<evidence type="ECO:0000313" key="7">
    <source>
        <dbReference type="Proteomes" id="UP000198734"/>
    </source>
</evidence>
<dbReference type="InterPro" id="IPR050147">
    <property type="entry name" value="Ser/Thr_Dehydratase"/>
</dbReference>
<dbReference type="STRING" id="126156.SAMN05421670_1975"/>
<evidence type="ECO:0000313" key="6">
    <source>
        <dbReference type="EMBL" id="SFQ40486.1"/>
    </source>
</evidence>
<dbReference type="PROSITE" id="PS00165">
    <property type="entry name" value="DEHYDRATASE_SER_THR"/>
    <property type="match status" value="1"/>
</dbReference>
<dbReference type="PANTHER" id="PTHR48078">
    <property type="entry name" value="THREONINE DEHYDRATASE, MITOCHONDRIAL-RELATED"/>
    <property type="match status" value="1"/>
</dbReference>
<protein>
    <recommendedName>
        <fullName evidence="4">Probable D-serine dehydratase</fullName>
        <ecNumber evidence="4">4.3.1.18</ecNumber>
    </recommendedName>
    <alternativeName>
        <fullName evidence="4">D-serine deaminase</fullName>
        <shortName evidence="4">DSD</shortName>
    </alternativeName>
</protein>
<dbReference type="GO" id="GO:0036088">
    <property type="term" value="P:D-serine catabolic process"/>
    <property type="evidence" value="ECO:0007669"/>
    <property type="project" value="TreeGrafter"/>
</dbReference>
<dbReference type="EC" id="4.3.1.18" evidence="4"/>
<dbReference type="InterPro" id="IPR011780">
    <property type="entry name" value="D_Ser_am_lyase"/>
</dbReference>
<dbReference type="NCBIfam" id="TIGR02035">
    <property type="entry name" value="D_Ser_am_lyase"/>
    <property type="match status" value="1"/>
</dbReference>
<dbReference type="Gene3D" id="3.40.50.1100">
    <property type="match status" value="2"/>
</dbReference>
<evidence type="ECO:0000256" key="3">
    <source>
        <dbReference type="ARBA" id="ARBA00023239"/>
    </source>
</evidence>
<dbReference type="GO" id="GO:0008721">
    <property type="term" value="F:D-serine ammonia-lyase activity"/>
    <property type="evidence" value="ECO:0007669"/>
    <property type="project" value="UniProtKB-EC"/>
</dbReference>
<reference evidence="7" key="1">
    <citation type="submission" date="2016-10" db="EMBL/GenBank/DDBJ databases">
        <authorList>
            <person name="Varghese N."/>
            <person name="Submissions S."/>
        </authorList>
    </citation>
    <scope>NUCLEOTIDE SEQUENCE [LARGE SCALE GENOMIC DNA]</scope>
    <source>
        <strain evidence="7">DSM 11706</strain>
    </source>
</reference>
<feature type="modified residue" description="N6-(pyridoxal phosphate)lysine" evidence="4">
    <location>
        <position position="115"/>
    </location>
</feature>
<feature type="domain" description="Tryptophan synthase beta chain-like PALP" evidence="5">
    <location>
        <begin position="73"/>
        <end position="391"/>
    </location>
</feature>
<evidence type="ECO:0000256" key="2">
    <source>
        <dbReference type="ARBA" id="ARBA00022898"/>
    </source>
</evidence>
<dbReference type="EMBL" id="FOXU01000002">
    <property type="protein sequence ID" value="SFQ40486.1"/>
    <property type="molecule type" value="Genomic_DNA"/>
</dbReference>
<comment type="cofactor">
    <cofactor evidence="1 4">
        <name>pyridoxal 5'-phosphate</name>
        <dbReference type="ChEBI" id="CHEBI:597326"/>
    </cofactor>
</comment>
<proteinExistence type="inferred from homology"/>
<dbReference type="InterPro" id="IPR036052">
    <property type="entry name" value="TrpB-like_PALP_sf"/>
</dbReference>
<name>A0A1I5Y8F6_9BACI</name>
<sequence length="433" mass="47731">MNNQQLEMKFPLISKMQRKEEIIWFNPNKIDSEEALKNVSVTAEMVQDASDRLDRFASYLCIAFPETAKAKGIIESPLVKIPTMESSIKKFFHTEFDGELLLKCDNALPISGSIKARGGIYEVLKIAEQLAMREGLLEETDDYAILSTDRFRQFFSNYSIAVGSTGNLGLSIGIISAKLGFRVTVHMSSDAKQWKKDMLRSKGVTVVEYDFDYSIAVKEGRKQAEKDSKCFFIDDENSIDLFVGYAVAASRLKTQLEQMQIIVDAEHPLFVYLPCGVGGGPGGVAFGLKLIFGDYVQCFFAEPTNSPCMLLGLMTGLHENISVADIGLDNKTVADGLAVGRPSGFVGKTLEQLISGSFTIKDKTLYELLALLADTENILLEPSALAGMTGPIHLTTQGVPLKKTTHIVWATGGGMVPSQEMQIYYEKGKQYLF</sequence>
<dbReference type="GO" id="GO:0016836">
    <property type="term" value="F:hydro-lyase activity"/>
    <property type="evidence" value="ECO:0007669"/>
    <property type="project" value="UniProtKB-UniRule"/>
</dbReference>
<evidence type="ECO:0000256" key="4">
    <source>
        <dbReference type="HAMAP-Rule" id="MF_01030"/>
    </source>
</evidence>
<dbReference type="HAMAP" id="MF_01030">
    <property type="entry name" value="D_Ser_dehydrat"/>
    <property type="match status" value="1"/>
</dbReference>
<accession>A0A1I5Y8F6</accession>
<dbReference type="NCBIfam" id="NF002823">
    <property type="entry name" value="PRK02991.1"/>
    <property type="match status" value="1"/>
</dbReference>
<evidence type="ECO:0000256" key="1">
    <source>
        <dbReference type="ARBA" id="ARBA00001933"/>
    </source>
</evidence>
<dbReference type="OrthoDB" id="9780546at2"/>
<dbReference type="InterPro" id="IPR001926">
    <property type="entry name" value="TrpB-like_PALP"/>
</dbReference>
<dbReference type="GO" id="GO:0030170">
    <property type="term" value="F:pyridoxal phosphate binding"/>
    <property type="evidence" value="ECO:0007669"/>
    <property type="project" value="InterPro"/>
</dbReference>
<comment type="catalytic activity">
    <reaction evidence="4">
        <text>D-serine = pyruvate + NH4(+)</text>
        <dbReference type="Rhea" id="RHEA:13977"/>
        <dbReference type="ChEBI" id="CHEBI:15361"/>
        <dbReference type="ChEBI" id="CHEBI:28938"/>
        <dbReference type="ChEBI" id="CHEBI:35247"/>
        <dbReference type="EC" id="4.3.1.18"/>
    </reaction>
</comment>
<dbReference type="GO" id="GO:0009097">
    <property type="term" value="P:isoleucine biosynthetic process"/>
    <property type="evidence" value="ECO:0007669"/>
    <property type="project" value="TreeGrafter"/>
</dbReference>
<evidence type="ECO:0000259" key="5">
    <source>
        <dbReference type="Pfam" id="PF00291"/>
    </source>
</evidence>
<dbReference type="SUPFAM" id="SSF53686">
    <property type="entry name" value="Tryptophan synthase beta subunit-like PLP-dependent enzymes"/>
    <property type="match status" value="1"/>
</dbReference>
<gene>
    <name evidence="4" type="primary">dsdA</name>
    <name evidence="6" type="ORF">SAMN05421670_1975</name>
</gene>
<organism evidence="6 7">
    <name type="scientific">Psychrobacillus psychrotolerans</name>
    <dbReference type="NCBI Taxonomy" id="126156"/>
    <lineage>
        <taxon>Bacteria</taxon>
        <taxon>Bacillati</taxon>
        <taxon>Bacillota</taxon>
        <taxon>Bacilli</taxon>
        <taxon>Bacillales</taxon>
        <taxon>Bacillaceae</taxon>
        <taxon>Psychrobacillus</taxon>
    </lineage>
</organism>
<dbReference type="InterPro" id="IPR000634">
    <property type="entry name" value="Ser/Thr_deHydtase_PyrdxlP-BS"/>
</dbReference>
<dbReference type="RefSeq" id="WP_093536638.1">
    <property type="nucleotide sequence ID" value="NZ_FOXU01000002.1"/>
</dbReference>
<keyword evidence="7" id="KW-1185">Reference proteome</keyword>
<dbReference type="Pfam" id="PF00291">
    <property type="entry name" value="PALP"/>
    <property type="match status" value="1"/>
</dbReference>